<feature type="transmembrane region" description="Helical" evidence="2">
    <location>
        <begin position="179"/>
        <end position="202"/>
    </location>
</feature>
<evidence type="ECO:0000256" key="1">
    <source>
        <dbReference type="ARBA" id="ARBA00009617"/>
    </source>
</evidence>
<dbReference type="RefSeq" id="WP_160683267.1">
    <property type="nucleotide sequence ID" value="NZ_WTYW01000002.1"/>
</dbReference>
<dbReference type="InterPro" id="IPR036259">
    <property type="entry name" value="MFS_trans_sf"/>
</dbReference>
<dbReference type="Proteomes" id="UP000433104">
    <property type="component" value="Unassembled WGS sequence"/>
</dbReference>
<reference evidence="3 4" key="1">
    <citation type="submission" date="2019-12" db="EMBL/GenBank/DDBJ databases">
        <title>Genomic-based taxomic classification of the family Erythrobacteraceae.</title>
        <authorList>
            <person name="Xu L."/>
        </authorList>
    </citation>
    <scope>NUCLEOTIDE SEQUENCE [LARGE SCALE GENOMIC DNA]</scope>
    <source>
        <strain evidence="3 4">MCCC 1A09962</strain>
    </source>
</reference>
<name>A0A844ZH28_9SPHN</name>
<accession>A0A844ZH28</accession>
<feature type="transmembrane region" description="Helical" evidence="2">
    <location>
        <begin position="146"/>
        <end position="167"/>
    </location>
</feature>
<feature type="transmembrane region" description="Helical" evidence="2">
    <location>
        <begin position="318"/>
        <end position="342"/>
    </location>
</feature>
<feature type="transmembrane region" description="Helical" evidence="2">
    <location>
        <begin position="42"/>
        <end position="60"/>
    </location>
</feature>
<dbReference type="Gene3D" id="1.20.1250.20">
    <property type="entry name" value="MFS general substrate transporter like domains"/>
    <property type="match status" value="2"/>
</dbReference>
<sequence length="448" mass="50024">MKIVTTDETKAYQRYFLLAPPILANVPVALLASYFAIYATDVLLVAPAAVGTILLVARLFDGITDPIIGVWSDRRSAPRRVPVMMAGVLISPSLAFLWLPPQSLSGTLLFVWITAFYLLFELGQTLRAVPLSALGLEVARDPRQRVFVQVIFRIFGFANYLVSLWLMQYLTEHEAPRAAITPFIIAFTAAYLVVFMTALIYVKELPQPQRTEERPILRMMKEVLGNRYHRQFLGIQTAEVVAFACIGFAVPYVTRYVLDRPDMTMFVFLTNAVTALIASFGWWRIVPRLGVRISWLIGQYFWAAVLAGWILVPTLGIWFFMFLAFLSGIGGAAGNCVSYAMLGDIADYDARESGRQRQGIYVTIYGLVSKLALAMTAFVLGWILQLSGYQPNTEQGQGFLLGITLIVSIIPLLGIGWSISLLHRYRLYEDESIEDGRATPPNLAHDTA</sequence>
<keyword evidence="2" id="KW-0812">Transmembrane</keyword>
<comment type="similarity">
    <text evidence="1">Belongs to the sodium:galactoside symporter (TC 2.A.2) family.</text>
</comment>
<keyword evidence="2" id="KW-0472">Membrane</keyword>
<organism evidence="3 4">
    <name type="scientific">Parapontixanthobacter aurantiacus</name>
    <dbReference type="NCBI Taxonomy" id="1463599"/>
    <lineage>
        <taxon>Bacteria</taxon>
        <taxon>Pseudomonadati</taxon>
        <taxon>Pseudomonadota</taxon>
        <taxon>Alphaproteobacteria</taxon>
        <taxon>Sphingomonadales</taxon>
        <taxon>Erythrobacteraceae</taxon>
        <taxon>Parapontixanthobacter</taxon>
    </lineage>
</organism>
<feature type="transmembrane region" description="Helical" evidence="2">
    <location>
        <begin position="293"/>
        <end position="312"/>
    </location>
</feature>
<feature type="transmembrane region" description="Helical" evidence="2">
    <location>
        <begin position="15"/>
        <end position="36"/>
    </location>
</feature>
<dbReference type="GO" id="GO:0005886">
    <property type="term" value="C:plasma membrane"/>
    <property type="evidence" value="ECO:0007669"/>
    <property type="project" value="TreeGrafter"/>
</dbReference>
<evidence type="ECO:0008006" key="5">
    <source>
        <dbReference type="Google" id="ProtNLM"/>
    </source>
</evidence>
<feature type="transmembrane region" description="Helical" evidence="2">
    <location>
        <begin position="362"/>
        <end position="384"/>
    </location>
</feature>
<proteinExistence type="inferred from homology"/>
<evidence type="ECO:0000313" key="3">
    <source>
        <dbReference type="EMBL" id="MXO86446.1"/>
    </source>
</evidence>
<comment type="caution">
    <text evidence="3">The sequence shown here is derived from an EMBL/GenBank/DDBJ whole genome shotgun (WGS) entry which is preliminary data.</text>
</comment>
<dbReference type="AlphaFoldDB" id="A0A844ZH28"/>
<dbReference type="OrthoDB" id="7584869at2"/>
<dbReference type="PANTHER" id="PTHR11328">
    <property type="entry name" value="MAJOR FACILITATOR SUPERFAMILY DOMAIN-CONTAINING PROTEIN"/>
    <property type="match status" value="1"/>
</dbReference>
<dbReference type="SUPFAM" id="SSF103473">
    <property type="entry name" value="MFS general substrate transporter"/>
    <property type="match status" value="1"/>
</dbReference>
<keyword evidence="2" id="KW-1133">Transmembrane helix</keyword>
<gene>
    <name evidence="3" type="ORF">GRI38_10460</name>
</gene>
<dbReference type="GO" id="GO:0008643">
    <property type="term" value="P:carbohydrate transport"/>
    <property type="evidence" value="ECO:0007669"/>
    <property type="project" value="InterPro"/>
</dbReference>
<evidence type="ECO:0000256" key="2">
    <source>
        <dbReference type="SAM" id="Phobius"/>
    </source>
</evidence>
<dbReference type="InterPro" id="IPR039672">
    <property type="entry name" value="MFS_2"/>
</dbReference>
<keyword evidence="4" id="KW-1185">Reference proteome</keyword>
<dbReference type="GO" id="GO:0015293">
    <property type="term" value="F:symporter activity"/>
    <property type="evidence" value="ECO:0007669"/>
    <property type="project" value="InterPro"/>
</dbReference>
<feature type="transmembrane region" description="Helical" evidence="2">
    <location>
        <begin position="105"/>
        <end position="126"/>
    </location>
</feature>
<dbReference type="Pfam" id="PF13347">
    <property type="entry name" value="MFS_2"/>
    <property type="match status" value="1"/>
</dbReference>
<dbReference type="EMBL" id="WTYW01000002">
    <property type="protein sequence ID" value="MXO86446.1"/>
    <property type="molecule type" value="Genomic_DNA"/>
</dbReference>
<feature type="transmembrane region" description="Helical" evidence="2">
    <location>
        <begin position="81"/>
        <end position="99"/>
    </location>
</feature>
<feature type="transmembrane region" description="Helical" evidence="2">
    <location>
        <begin position="232"/>
        <end position="253"/>
    </location>
</feature>
<dbReference type="PANTHER" id="PTHR11328:SF24">
    <property type="entry name" value="MAJOR FACILITATOR SUPERFAMILY (MFS) PROFILE DOMAIN-CONTAINING PROTEIN"/>
    <property type="match status" value="1"/>
</dbReference>
<feature type="transmembrane region" description="Helical" evidence="2">
    <location>
        <begin position="399"/>
        <end position="422"/>
    </location>
</feature>
<evidence type="ECO:0000313" key="4">
    <source>
        <dbReference type="Proteomes" id="UP000433104"/>
    </source>
</evidence>
<feature type="transmembrane region" description="Helical" evidence="2">
    <location>
        <begin position="265"/>
        <end position="286"/>
    </location>
</feature>
<protein>
    <recommendedName>
        <fullName evidence="5">MFS transporter</fullName>
    </recommendedName>
</protein>